<dbReference type="EMBL" id="JAMDNP010000088">
    <property type="protein sequence ID" value="MCY9764439.1"/>
    <property type="molecule type" value="Genomic_DNA"/>
</dbReference>
<dbReference type="NCBIfam" id="TIGR01457">
    <property type="entry name" value="HAD-SF-IIA-hyp2"/>
    <property type="match status" value="1"/>
</dbReference>
<dbReference type="Gene3D" id="3.40.50.1000">
    <property type="entry name" value="HAD superfamily/HAD-like"/>
    <property type="match status" value="2"/>
</dbReference>
<dbReference type="InterPro" id="IPR036412">
    <property type="entry name" value="HAD-like_sf"/>
</dbReference>
<dbReference type="PANTHER" id="PTHR19288:SF46">
    <property type="entry name" value="HALOACID DEHALOGENASE-LIKE HYDROLASE DOMAIN-CONTAINING PROTEIN 2"/>
    <property type="match status" value="1"/>
</dbReference>
<evidence type="ECO:0000256" key="5">
    <source>
        <dbReference type="ARBA" id="ARBA00022842"/>
    </source>
</evidence>
<dbReference type="Pfam" id="PF13344">
    <property type="entry name" value="Hydrolase_6"/>
    <property type="match status" value="1"/>
</dbReference>
<proteinExistence type="inferred from homology"/>
<dbReference type="NCBIfam" id="TIGR01460">
    <property type="entry name" value="HAD-SF-IIA"/>
    <property type="match status" value="1"/>
</dbReference>
<evidence type="ECO:0000256" key="1">
    <source>
        <dbReference type="ARBA" id="ARBA00001946"/>
    </source>
</evidence>
<evidence type="ECO:0000256" key="4">
    <source>
        <dbReference type="ARBA" id="ARBA00022801"/>
    </source>
</evidence>
<keyword evidence="3 6" id="KW-0479">Metal-binding</keyword>
<comment type="cofactor">
    <cofactor evidence="1 6">
        <name>Mg(2+)</name>
        <dbReference type="ChEBI" id="CHEBI:18420"/>
    </cofactor>
</comment>
<reference evidence="7 8" key="1">
    <citation type="submission" date="2022-05" db="EMBL/GenBank/DDBJ databases">
        <title>Genome Sequencing of Bee-Associated Microbes.</title>
        <authorList>
            <person name="Dunlap C."/>
        </authorList>
    </citation>
    <scope>NUCLEOTIDE SEQUENCE [LARGE SCALE GENOMIC DNA]</scope>
    <source>
        <strain evidence="7 8">NRRL B-04010</strain>
    </source>
</reference>
<evidence type="ECO:0000313" key="7">
    <source>
        <dbReference type="EMBL" id="MCY9764439.1"/>
    </source>
</evidence>
<dbReference type="PIRSF" id="PIRSF000915">
    <property type="entry name" value="PGP-type_phosphatase"/>
    <property type="match status" value="1"/>
</dbReference>
<comment type="caution">
    <text evidence="7">The sequence shown here is derived from an EMBL/GenBank/DDBJ whole genome shotgun (WGS) entry which is preliminary data.</text>
</comment>
<dbReference type="InterPro" id="IPR006354">
    <property type="entry name" value="HAD-SF_hydro_IIA_hyp1"/>
</dbReference>
<dbReference type="GO" id="GO:0016787">
    <property type="term" value="F:hydrolase activity"/>
    <property type="evidence" value="ECO:0007669"/>
    <property type="project" value="UniProtKB-KW"/>
</dbReference>
<dbReference type="SUPFAM" id="SSF56784">
    <property type="entry name" value="HAD-like"/>
    <property type="match status" value="1"/>
</dbReference>
<evidence type="ECO:0000256" key="3">
    <source>
        <dbReference type="ARBA" id="ARBA00022723"/>
    </source>
</evidence>
<name>A0ABT4H742_PAEAL</name>
<dbReference type="Proteomes" id="UP001527181">
    <property type="component" value="Unassembled WGS sequence"/>
</dbReference>
<sequence length="277" mass="30012">MKNGIRRRNQYALIDLDGTMYHGTSPIEGADKLIETLRSMDIPYLFVTNNSTRTPEEVAVHLQQFGISAVAEDVLTSAQAAASYIKKRYSDRLVFMIGEYGLQRALEDVGISWTEQAEEVWGSDVGVVVQGLDRNVTYAKLEAAACAVREGAVSILTNPDVMLPSDRGFSPGAGTIGAAIQSASGVEPVVIGKPSAIIMDEAMKRLGCTAQNAIVIGDNMMTDILAGANAGCRTALTYTGVTTPDNYESFCARAGVKPDMVFHNMEQVRKWFMKEML</sequence>
<dbReference type="Pfam" id="PF13242">
    <property type="entry name" value="Hydrolase_like"/>
    <property type="match status" value="1"/>
</dbReference>
<keyword evidence="8" id="KW-1185">Reference proteome</keyword>
<evidence type="ECO:0000256" key="2">
    <source>
        <dbReference type="ARBA" id="ARBA00006696"/>
    </source>
</evidence>
<dbReference type="RefSeq" id="WP_268599477.1">
    <property type="nucleotide sequence ID" value="NZ_JAKOBS010000048.1"/>
</dbReference>
<gene>
    <name evidence="7" type="ORF">M5X12_28485</name>
</gene>
<keyword evidence="5 6" id="KW-0460">Magnesium</keyword>
<accession>A0ABT4H742</accession>
<organism evidence="7 8">
    <name type="scientific">Paenibacillus alvei</name>
    <name type="common">Bacillus alvei</name>
    <dbReference type="NCBI Taxonomy" id="44250"/>
    <lineage>
        <taxon>Bacteria</taxon>
        <taxon>Bacillati</taxon>
        <taxon>Bacillota</taxon>
        <taxon>Bacilli</taxon>
        <taxon>Bacillales</taxon>
        <taxon>Paenibacillaceae</taxon>
        <taxon>Paenibacillus</taxon>
    </lineage>
</organism>
<evidence type="ECO:0000313" key="8">
    <source>
        <dbReference type="Proteomes" id="UP001527181"/>
    </source>
</evidence>
<comment type="function">
    <text evidence="6">Catalyzes the dephosphorylation of 2-6 carbon acid sugars in vitro.</text>
</comment>
<dbReference type="InterPro" id="IPR006357">
    <property type="entry name" value="HAD-SF_hydro_IIA"/>
</dbReference>
<comment type="similarity">
    <text evidence="2 6">Belongs to the HAD-like hydrolase superfamily. NagD family.</text>
</comment>
<evidence type="ECO:0000256" key="6">
    <source>
        <dbReference type="PIRNR" id="PIRNR000915"/>
    </source>
</evidence>
<dbReference type="InterPro" id="IPR023214">
    <property type="entry name" value="HAD_sf"/>
</dbReference>
<keyword evidence="4 7" id="KW-0378">Hydrolase</keyword>
<dbReference type="PANTHER" id="PTHR19288">
    <property type="entry name" value="4-NITROPHENYLPHOSPHATASE-RELATED"/>
    <property type="match status" value="1"/>
</dbReference>
<dbReference type="EC" id="3.1.3.-" evidence="6"/>
<protein>
    <recommendedName>
        <fullName evidence="6">Acid sugar phosphatase</fullName>
        <ecNumber evidence="6">3.1.3.-</ecNumber>
    </recommendedName>
</protein>